<dbReference type="InterPro" id="IPR053204">
    <property type="entry name" value="Oxopyrrolidines_Biosynth-assoc"/>
</dbReference>
<dbReference type="PANTHER" id="PTHR38797:SF4">
    <property type="entry name" value="NUCLEAR PORE COMPLEX PROTEIN NUP85"/>
    <property type="match status" value="1"/>
</dbReference>
<dbReference type="AlphaFoldDB" id="A0A317W5C3"/>
<accession>A0A317W5C3</accession>
<evidence type="ECO:0000313" key="2">
    <source>
        <dbReference type="Proteomes" id="UP000246702"/>
    </source>
</evidence>
<dbReference type="EMBL" id="MSFK01000021">
    <property type="protein sequence ID" value="PWY80791.1"/>
    <property type="molecule type" value="Genomic_DNA"/>
</dbReference>
<dbReference type="OrthoDB" id="3350591at2759"/>
<dbReference type="RefSeq" id="XP_025465393.1">
    <property type="nucleotide sequence ID" value="XM_025616407.1"/>
</dbReference>
<comment type="caution">
    <text evidence="1">The sequence shown here is derived from an EMBL/GenBank/DDBJ whole genome shotgun (WGS) entry which is preliminary data.</text>
</comment>
<evidence type="ECO:0000313" key="1">
    <source>
        <dbReference type="EMBL" id="PWY80791.1"/>
    </source>
</evidence>
<keyword evidence="2" id="KW-1185">Reference proteome</keyword>
<sequence length="231" mass="26271">MTLRLSIDETDPALKKSVSRYSDWKAFLVLRRCLEPDGDLSIEQATVLIHEMMPTAAEGRRVAPGLFGALCLDVADKVSYSHPAQSRLVELLDYLQASDRMNERQFCDFGDCKGYSIYYSMEDLKMEIRERYSNRLFLSMNTPWDHFEPGTPEEQEYVNISAFIARLTAAGLVDAMSWAVWTMKENLEDVVTGNRYSGCVSAAAMWILCAGQWLFIQIVQAPEEDDESPRP</sequence>
<dbReference type="Pfam" id="PF12311">
    <property type="entry name" value="DUF3632"/>
    <property type="match status" value="1"/>
</dbReference>
<name>A0A317W5C3_9EURO</name>
<dbReference type="STRING" id="1450535.A0A317W5C3"/>
<protein>
    <submittedName>
        <fullName evidence="1">Uncharacterized protein</fullName>
    </submittedName>
</protein>
<proteinExistence type="predicted"/>
<dbReference type="InterPro" id="IPR022085">
    <property type="entry name" value="OpdG"/>
</dbReference>
<dbReference type="Proteomes" id="UP000246702">
    <property type="component" value="Unassembled WGS sequence"/>
</dbReference>
<dbReference type="GeneID" id="37118550"/>
<dbReference type="PANTHER" id="PTHR38797">
    <property type="entry name" value="NUCLEAR PORE COMPLEX PROTEIN NUP85-RELATED"/>
    <property type="match status" value="1"/>
</dbReference>
<organism evidence="1 2">
    <name type="scientific">Aspergillus sclerotioniger CBS 115572</name>
    <dbReference type="NCBI Taxonomy" id="1450535"/>
    <lineage>
        <taxon>Eukaryota</taxon>
        <taxon>Fungi</taxon>
        <taxon>Dikarya</taxon>
        <taxon>Ascomycota</taxon>
        <taxon>Pezizomycotina</taxon>
        <taxon>Eurotiomycetes</taxon>
        <taxon>Eurotiomycetidae</taxon>
        <taxon>Eurotiales</taxon>
        <taxon>Aspergillaceae</taxon>
        <taxon>Aspergillus</taxon>
        <taxon>Aspergillus subgen. Circumdati</taxon>
    </lineage>
</organism>
<reference evidence="1 2" key="1">
    <citation type="submission" date="2016-12" db="EMBL/GenBank/DDBJ databases">
        <title>The genomes of Aspergillus section Nigri reveals drivers in fungal speciation.</title>
        <authorList>
            <consortium name="DOE Joint Genome Institute"/>
            <person name="Vesth T.C."/>
            <person name="Nybo J."/>
            <person name="Theobald S."/>
            <person name="Brandl J."/>
            <person name="Frisvad J.C."/>
            <person name="Nielsen K.F."/>
            <person name="Lyhne E.K."/>
            <person name="Kogle M.E."/>
            <person name="Kuo A."/>
            <person name="Riley R."/>
            <person name="Clum A."/>
            <person name="Nolan M."/>
            <person name="Lipzen A."/>
            <person name="Salamov A."/>
            <person name="Henrissat B."/>
            <person name="Wiebenga A."/>
            <person name="De Vries R.P."/>
            <person name="Grigoriev I.V."/>
            <person name="Mortensen U.H."/>
            <person name="Andersen M.R."/>
            <person name="Baker S.E."/>
        </authorList>
    </citation>
    <scope>NUCLEOTIDE SEQUENCE [LARGE SCALE GENOMIC DNA]</scope>
    <source>
        <strain evidence="1 2">CBS 115572</strain>
    </source>
</reference>
<gene>
    <name evidence="1" type="ORF">BO94DRAFT_602115</name>
</gene>